<feature type="active site" description="Proton donor" evidence="4">
    <location>
        <position position="176"/>
    </location>
</feature>
<dbReference type="Proteomes" id="UP000286288">
    <property type="component" value="Unassembled WGS sequence"/>
</dbReference>
<comment type="similarity">
    <text evidence="1 6">Belongs to the glycosyl hydrolase 43 family.</text>
</comment>
<evidence type="ECO:0000256" key="5">
    <source>
        <dbReference type="PIRSR" id="PIRSR606710-2"/>
    </source>
</evidence>
<dbReference type="AlphaFoldDB" id="A0A415EX54"/>
<name>A0A415EX54_ENTCA</name>
<organism evidence="8 9">
    <name type="scientific">Enterococcus casseliflavus</name>
    <name type="common">Enterococcus flavescens</name>
    <dbReference type="NCBI Taxonomy" id="37734"/>
    <lineage>
        <taxon>Bacteria</taxon>
        <taxon>Bacillati</taxon>
        <taxon>Bacillota</taxon>
        <taxon>Bacilli</taxon>
        <taxon>Lactobacillales</taxon>
        <taxon>Enterococcaceae</taxon>
        <taxon>Enterococcus</taxon>
    </lineage>
</organism>
<evidence type="ECO:0000256" key="3">
    <source>
        <dbReference type="ARBA" id="ARBA00023295"/>
    </source>
</evidence>
<dbReference type="InterPro" id="IPR051795">
    <property type="entry name" value="Glycosyl_Hydrlase_43"/>
</dbReference>
<dbReference type="SUPFAM" id="SSF49899">
    <property type="entry name" value="Concanavalin A-like lectins/glucanases"/>
    <property type="match status" value="1"/>
</dbReference>
<protein>
    <submittedName>
        <fullName evidence="8">Glycoside hydrolase family 43 protein</fullName>
    </submittedName>
</protein>
<comment type="caution">
    <text evidence="8">The sequence shown here is derived from an EMBL/GenBank/DDBJ whole genome shotgun (WGS) entry which is preliminary data.</text>
</comment>
<evidence type="ECO:0000256" key="1">
    <source>
        <dbReference type="ARBA" id="ARBA00009865"/>
    </source>
</evidence>
<sequence length="487" mass="54524">MPMRTITNPILPGFHPDPSICRVGEDFYLVTSTFEYFPGLPIYHSKNLADWQLIGHGLSRPEQLQLSTKNPNAFGLYAPTLRFIKGRFYLVCTNVGAREGVEGNFLIWTDDITGEWSDPIWLDTPGIDPTIFADDDGQTYYLGTHKEIYLRTIDLASGELGPRQNIWTGSGAADPEGPHLYKKDGYYYLLISEGGTSYGHMLTMARSRSLTGPYEACPNNPVMTNRSTNLPLQAAGHADLVQDTKGNWWAVCLAVRPISYPLRHLLGRETCLLPVDWSNPWPVFGEEGHLPETIQVDTAAAPKETQKKSSKPDYVTLFEWDTTLIEEEPHRFLLHPNQTGLSDQGKLAAVFQRQTAFDQQFQATFDCRQLTDGQAGLTVFLNATHHYEGYLEKTASSQQLVFRRQIGSLWKVEKKLPYAADTVTLQLSADKETYRFSVVDEQGQAQPLGRGETKYLTTEVGGVFTGIMVGCYASASSSQQTLRVRDF</sequence>
<dbReference type="GO" id="GO:0005975">
    <property type="term" value="P:carbohydrate metabolic process"/>
    <property type="evidence" value="ECO:0007669"/>
    <property type="project" value="InterPro"/>
</dbReference>
<dbReference type="Gene3D" id="2.115.10.20">
    <property type="entry name" value="Glycosyl hydrolase domain, family 43"/>
    <property type="match status" value="1"/>
</dbReference>
<dbReference type="CDD" id="cd18617">
    <property type="entry name" value="GH43_XynB-like"/>
    <property type="match status" value="1"/>
</dbReference>
<proteinExistence type="inferred from homology"/>
<reference evidence="8 9" key="1">
    <citation type="submission" date="2018-08" db="EMBL/GenBank/DDBJ databases">
        <title>A genome reference for cultivated species of the human gut microbiota.</title>
        <authorList>
            <person name="Zou Y."/>
            <person name="Xue W."/>
            <person name="Luo G."/>
        </authorList>
    </citation>
    <scope>NUCLEOTIDE SEQUENCE [LARGE SCALE GENOMIC DNA]</scope>
    <source>
        <strain evidence="8 9">AF48-16</strain>
    </source>
</reference>
<dbReference type="PANTHER" id="PTHR42812:SF12">
    <property type="entry name" value="BETA-XYLOSIDASE-RELATED"/>
    <property type="match status" value="1"/>
</dbReference>
<dbReference type="EMBL" id="QRMZ01000002">
    <property type="protein sequence ID" value="RHK07879.1"/>
    <property type="molecule type" value="Genomic_DNA"/>
</dbReference>
<evidence type="ECO:0000313" key="9">
    <source>
        <dbReference type="Proteomes" id="UP000286288"/>
    </source>
</evidence>
<evidence type="ECO:0000259" key="7">
    <source>
        <dbReference type="Pfam" id="PF17851"/>
    </source>
</evidence>
<feature type="domain" description="Beta-xylosidase C-terminal Concanavalin A-like" evidence="7">
    <location>
        <begin position="325"/>
        <end position="480"/>
    </location>
</feature>
<dbReference type="Gene3D" id="2.60.120.200">
    <property type="match status" value="1"/>
</dbReference>
<dbReference type="SUPFAM" id="SSF75005">
    <property type="entry name" value="Arabinanase/levansucrase/invertase"/>
    <property type="match status" value="1"/>
</dbReference>
<gene>
    <name evidence="8" type="ORF">DW084_01750</name>
</gene>
<evidence type="ECO:0000256" key="6">
    <source>
        <dbReference type="RuleBase" id="RU361187"/>
    </source>
</evidence>
<dbReference type="Pfam" id="PF04616">
    <property type="entry name" value="Glyco_hydro_43"/>
    <property type="match status" value="1"/>
</dbReference>
<dbReference type="InterPro" id="IPR006710">
    <property type="entry name" value="Glyco_hydro_43"/>
</dbReference>
<dbReference type="InterPro" id="IPR023296">
    <property type="entry name" value="Glyco_hydro_beta-prop_sf"/>
</dbReference>
<dbReference type="InterPro" id="IPR013320">
    <property type="entry name" value="ConA-like_dom_sf"/>
</dbReference>
<accession>A0A415EX54</accession>
<dbReference type="PANTHER" id="PTHR42812">
    <property type="entry name" value="BETA-XYLOSIDASE"/>
    <property type="match status" value="1"/>
</dbReference>
<evidence type="ECO:0000313" key="8">
    <source>
        <dbReference type="EMBL" id="RHK07879.1"/>
    </source>
</evidence>
<feature type="site" description="Important for catalytic activity, responsible for pKa modulation of the active site Glu and correct orientation of both the proton donor and substrate" evidence="5">
    <location>
        <position position="128"/>
    </location>
</feature>
<feature type="active site" description="Proton acceptor" evidence="4">
    <location>
        <position position="17"/>
    </location>
</feature>
<dbReference type="InterPro" id="IPR041542">
    <property type="entry name" value="GH43_C2"/>
</dbReference>
<keyword evidence="3 6" id="KW-0326">Glycosidase</keyword>
<dbReference type="GO" id="GO:0004553">
    <property type="term" value="F:hydrolase activity, hydrolyzing O-glycosyl compounds"/>
    <property type="evidence" value="ECO:0007669"/>
    <property type="project" value="InterPro"/>
</dbReference>
<evidence type="ECO:0000256" key="2">
    <source>
        <dbReference type="ARBA" id="ARBA00022801"/>
    </source>
</evidence>
<evidence type="ECO:0000256" key="4">
    <source>
        <dbReference type="PIRSR" id="PIRSR606710-1"/>
    </source>
</evidence>
<dbReference type="Pfam" id="PF17851">
    <property type="entry name" value="GH43_C2"/>
    <property type="match status" value="1"/>
</dbReference>
<keyword evidence="2 6" id="KW-0378">Hydrolase</keyword>